<evidence type="ECO:0000256" key="2">
    <source>
        <dbReference type="ARBA" id="ARBA00022448"/>
    </source>
</evidence>
<keyword evidence="3 6" id="KW-0812">Transmembrane</keyword>
<protein>
    <recommendedName>
        <fullName evidence="7">Major facilitator superfamily (MFS) profile domain-containing protein</fullName>
    </recommendedName>
</protein>
<dbReference type="GO" id="GO:0005886">
    <property type="term" value="C:plasma membrane"/>
    <property type="evidence" value="ECO:0007669"/>
    <property type="project" value="UniProtKB-SubCell"/>
</dbReference>
<evidence type="ECO:0000259" key="7">
    <source>
        <dbReference type="PROSITE" id="PS50850"/>
    </source>
</evidence>
<feature type="transmembrane region" description="Helical" evidence="6">
    <location>
        <begin position="214"/>
        <end position="240"/>
    </location>
</feature>
<evidence type="ECO:0000313" key="9">
    <source>
        <dbReference type="Proteomes" id="UP000184476"/>
    </source>
</evidence>
<dbReference type="RefSeq" id="WP_073149967.1">
    <property type="nucleotide sequence ID" value="NZ_FQVL01000001.1"/>
</dbReference>
<sequence>MRKWVNKLIPSWLTGTLFCLLLGAGINEMQVAYIRVVQEIHLNKQGRSVGFFESGYWIGLGVGGLMAIQLVDRFPPKKVVCVSSLIGMVSTILSVFFQRSFEIFFIWILLGISSSICAASSILWIRASISGSLSPTQQEQTETYQTKGRSLMITFMIIGDFLSMVLVDQLLSRVPYRWLLIIGVAINLLEVGLYLLVPNAVFSEKPQPFSWTNFLYWPAVWVALGMAGSIVAFRFFMVYLPL</sequence>
<feature type="transmembrane region" description="Helical" evidence="6">
    <location>
        <begin position="79"/>
        <end position="97"/>
    </location>
</feature>
<keyword evidence="2" id="KW-0813">Transport</keyword>
<dbReference type="InterPro" id="IPR036259">
    <property type="entry name" value="MFS_trans_sf"/>
</dbReference>
<evidence type="ECO:0000313" key="8">
    <source>
        <dbReference type="EMBL" id="SHE32395.1"/>
    </source>
</evidence>
<feature type="transmembrane region" description="Helical" evidence="6">
    <location>
        <begin position="178"/>
        <end position="202"/>
    </location>
</feature>
<feature type="transmembrane region" description="Helical" evidence="6">
    <location>
        <begin position="12"/>
        <end position="34"/>
    </location>
</feature>
<dbReference type="OrthoDB" id="9783823at2"/>
<keyword evidence="5 6" id="KW-0472">Membrane</keyword>
<dbReference type="AlphaFoldDB" id="A0A1M4SJM5"/>
<dbReference type="GO" id="GO:0022857">
    <property type="term" value="F:transmembrane transporter activity"/>
    <property type="evidence" value="ECO:0007669"/>
    <property type="project" value="InterPro"/>
</dbReference>
<feature type="domain" description="Major facilitator superfamily (MFS) profile" evidence="7">
    <location>
        <begin position="11"/>
        <end position="242"/>
    </location>
</feature>
<dbReference type="InterPro" id="IPR020846">
    <property type="entry name" value="MFS_dom"/>
</dbReference>
<dbReference type="Gene3D" id="1.20.1250.20">
    <property type="entry name" value="MFS general substrate transporter like domains"/>
    <property type="match status" value="1"/>
</dbReference>
<evidence type="ECO:0000256" key="5">
    <source>
        <dbReference type="ARBA" id="ARBA00023136"/>
    </source>
</evidence>
<gene>
    <name evidence="8" type="ORF">SAMN05444392_1016</name>
</gene>
<evidence type="ECO:0000256" key="1">
    <source>
        <dbReference type="ARBA" id="ARBA00004651"/>
    </source>
</evidence>
<evidence type="ECO:0000256" key="3">
    <source>
        <dbReference type="ARBA" id="ARBA00022692"/>
    </source>
</evidence>
<name>A0A1M4SJM5_9BACL</name>
<keyword evidence="4 6" id="KW-1133">Transmembrane helix</keyword>
<dbReference type="EMBL" id="FQVL01000001">
    <property type="protein sequence ID" value="SHE32395.1"/>
    <property type="molecule type" value="Genomic_DNA"/>
</dbReference>
<proteinExistence type="predicted"/>
<comment type="subcellular location">
    <subcellularLocation>
        <location evidence="1">Cell membrane</location>
        <topology evidence="1">Multi-pass membrane protein</topology>
    </subcellularLocation>
</comment>
<dbReference type="Proteomes" id="UP000184476">
    <property type="component" value="Unassembled WGS sequence"/>
</dbReference>
<evidence type="ECO:0000256" key="6">
    <source>
        <dbReference type="SAM" id="Phobius"/>
    </source>
</evidence>
<dbReference type="PROSITE" id="PS50850">
    <property type="entry name" value="MFS"/>
    <property type="match status" value="1"/>
</dbReference>
<dbReference type="SUPFAM" id="SSF103473">
    <property type="entry name" value="MFS general substrate transporter"/>
    <property type="match status" value="1"/>
</dbReference>
<feature type="transmembrane region" description="Helical" evidence="6">
    <location>
        <begin position="103"/>
        <end position="127"/>
    </location>
</feature>
<feature type="transmembrane region" description="Helical" evidence="6">
    <location>
        <begin position="148"/>
        <end position="166"/>
    </location>
</feature>
<feature type="transmembrane region" description="Helical" evidence="6">
    <location>
        <begin position="54"/>
        <end position="72"/>
    </location>
</feature>
<organism evidence="8 9">
    <name type="scientific">Seinonella peptonophila</name>
    <dbReference type="NCBI Taxonomy" id="112248"/>
    <lineage>
        <taxon>Bacteria</taxon>
        <taxon>Bacillati</taxon>
        <taxon>Bacillota</taxon>
        <taxon>Bacilli</taxon>
        <taxon>Bacillales</taxon>
        <taxon>Thermoactinomycetaceae</taxon>
        <taxon>Seinonella</taxon>
    </lineage>
</organism>
<evidence type="ECO:0000256" key="4">
    <source>
        <dbReference type="ARBA" id="ARBA00022989"/>
    </source>
</evidence>
<keyword evidence="9" id="KW-1185">Reference proteome</keyword>
<accession>A0A1M4SJM5</accession>
<reference evidence="8 9" key="1">
    <citation type="submission" date="2016-11" db="EMBL/GenBank/DDBJ databases">
        <authorList>
            <person name="Jaros S."/>
            <person name="Januszkiewicz K."/>
            <person name="Wedrychowicz H."/>
        </authorList>
    </citation>
    <scope>NUCLEOTIDE SEQUENCE [LARGE SCALE GENOMIC DNA]</scope>
    <source>
        <strain evidence="8 9">DSM 44666</strain>
    </source>
</reference>